<evidence type="ECO:0000256" key="1">
    <source>
        <dbReference type="ARBA" id="ARBA00022612"/>
    </source>
</evidence>
<evidence type="ECO:0000256" key="2">
    <source>
        <dbReference type="ARBA" id="ARBA00022670"/>
    </source>
</evidence>
<keyword evidence="6" id="KW-1185">Reference proteome</keyword>
<evidence type="ECO:0000259" key="4">
    <source>
        <dbReference type="Pfam" id="PF04586"/>
    </source>
</evidence>
<dbReference type="GO" id="GO:0008233">
    <property type="term" value="F:peptidase activity"/>
    <property type="evidence" value="ECO:0007669"/>
    <property type="project" value="UniProtKB-KW"/>
</dbReference>
<dbReference type="EMBL" id="FMXQ01000004">
    <property type="protein sequence ID" value="SDB31539.1"/>
    <property type="molecule type" value="Genomic_DNA"/>
</dbReference>
<dbReference type="Pfam" id="PF04586">
    <property type="entry name" value="Peptidase_S78"/>
    <property type="match status" value="1"/>
</dbReference>
<dbReference type="OrthoDB" id="9804926at2"/>
<evidence type="ECO:0000256" key="3">
    <source>
        <dbReference type="ARBA" id="ARBA00022801"/>
    </source>
</evidence>
<dbReference type="AlphaFoldDB" id="A0A1G6CF53"/>
<dbReference type="GO" id="GO:0006508">
    <property type="term" value="P:proteolysis"/>
    <property type="evidence" value="ECO:0007669"/>
    <property type="project" value="UniProtKB-KW"/>
</dbReference>
<reference evidence="5 6" key="1">
    <citation type="submission" date="2016-10" db="EMBL/GenBank/DDBJ databases">
        <authorList>
            <person name="de Groot N.N."/>
        </authorList>
    </citation>
    <scope>NUCLEOTIDE SEQUENCE [LARGE SCALE GENOMIC DNA]</scope>
    <source>
        <strain evidence="5 6">ATCC 35022</strain>
    </source>
</reference>
<dbReference type="Proteomes" id="UP000199071">
    <property type="component" value="Unassembled WGS sequence"/>
</dbReference>
<sequence length="74" mass="7900">MGGALDGLSIGYRTVRGRTDAKTGIRSLIEVDLWEISVVTFPMLPEARIEAVKSGDRAALLSAIRPETAGMRVG</sequence>
<organism evidence="5 6">
    <name type="scientific">Bauldia litoralis</name>
    <dbReference type="NCBI Taxonomy" id="665467"/>
    <lineage>
        <taxon>Bacteria</taxon>
        <taxon>Pseudomonadati</taxon>
        <taxon>Pseudomonadota</taxon>
        <taxon>Alphaproteobacteria</taxon>
        <taxon>Hyphomicrobiales</taxon>
        <taxon>Kaistiaceae</taxon>
        <taxon>Bauldia</taxon>
    </lineage>
</organism>
<keyword evidence="1" id="KW-1188">Viral release from host cell</keyword>
<feature type="domain" description="Prohead serine protease" evidence="4">
    <location>
        <begin position="3"/>
        <end position="53"/>
    </location>
</feature>
<dbReference type="STRING" id="665467.SAMN02982931_02416"/>
<keyword evidence="2 5" id="KW-0645">Protease</keyword>
<protein>
    <submittedName>
        <fullName evidence="5">Phage prohead protease, HK97 family</fullName>
    </submittedName>
</protein>
<proteinExistence type="predicted"/>
<dbReference type="InterPro" id="IPR054613">
    <property type="entry name" value="Peptidase_S78_dom"/>
</dbReference>
<name>A0A1G6CF53_9HYPH</name>
<accession>A0A1G6CF53</accession>
<evidence type="ECO:0000313" key="5">
    <source>
        <dbReference type="EMBL" id="SDB31539.1"/>
    </source>
</evidence>
<keyword evidence="3" id="KW-0378">Hydrolase</keyword>
<gene>
    <name evidence="5" type="ORF">SAMN02982931_02416</name>
</gene>
<evidence type="ECO:0000313" key="6">
    <source>
        <dbReference type="Proteomes" id="UP000199071"/>
    </source>
</evidence>